<dbReference type="Proteomes" id="UP000789396">
    <property type="component" value="Unassembled WGS sequence"/>
</dbReference>
<dbReference type="OrthoDB" id="2362024at2759"/>
<evidence type="ECO:0000313" key="2">
    <source>
        <dbReference type="Proteomes" id="UP000789396"/>
    </source>
</evidence>
<gene>
    <name evidence="1" type="ORF">RFULGI_LOCUS18367</name>
</gene>
<proteinExistence type="predicted"/>
<comment type="caution">
    <text evidence="1">The sequence shown here is derived from an EMBL/GenBank/DDBJ whole genome shotgun (WGS) entry which is preliminary data.</text>
</comment>
<evidence type="ECO:0000313" key="1">
    <source>
        <dbReference type="EMBL" id="CAG8807284.1"/>
    </source>
</evidence>
<dbReference type="AlphaFoldDB" id="A0A9N9K2C7"/>
<protein>
    <submittedName>
        <fullName evidence="1">16892_t:CDS:1</fullName>
    </submittedName>
</protein>
<feature type="non-terminal residue" evidence="1">
    <location>
        <position position="1"/>
    </location>
</feature>
<organism evidence="1 2">
    <name type="scientific">Racocetra fulgida</name>
    <dbReference type="NCBI Taxonomy" id="60492"/>
    <lineage>
        <taxon>Eukaryota</taxon>
        <taxon>Fungi</taxon>
        <taxon>Fungi incertae sedis</taxon>
        <taxon>Mucoromycota</taxon>
        <taxon>Glomeromycotina</taxon>
        <taxon>Glomeromycetes</taxon>
        <taxon>Diversisporales</taxon>
        <taxon>Gigasporaceae</taxon>
        <taxon>Racocetra</taxon>
    </lineage>
</organism>
<name>A0A9N9K2C7_9GLOM</name>
<sequence length="41" mass="4534">GNFIKGAACTDDTQCLSKICRRVDQDGKKCQQTDKRTKGDT</sequence>
<accession>A0A9N9K2C7</accession>
<reference evidence="1" key="1">
    <citation type="submission" date="2021-06" db="EMBL/GenBank/DDBJ databases">
        <authorList>
            <person name="Kallberg Y."/>
            <person name="Tangrot J."/>
            <person name="Rosling A."/>
        </authorList>
    </citation>
    <scope>NUCLEOTIDE SEQUENCE</scope>
    <source>
        <strain evidence="1">IN212</strain>
    </source>
</reference>
<keyword evidence="2" id="KW-1185">Reference proteome</keyword>
<feature type="non-terminal residue" evidence="1">
    <location>
        <position position="41"/>
    </location>
</feature>
<dbReference type="EMBL" id="CAJVPZ010079873">
    <property type="protein sequence ID" value="CAG8807284.1"/>
    <property type="molecule type" value="Genomic_DNA"/>
</dbReference>